<gene>
    <name evidence="4" type="ORF">A9179_13655</name>
</gene>
<feature type="domain" description="Prokaryotic YEATS" evidence="3">
    <location>
        <begin position="140"/>
        <end position="208"/>
    </location>
</feature>
<evidence type="ECO:0000256" key="1">
    <source>
        <dbReference type="SAM" id="Coils"/>
    </source>
</evidence>
<feature type="signal peptide" evidence="2">
    <location>
        <begin position="1"/>
        <end position="20"/>
    </location>
</feature>
<reference evidence="4 5" key="1">
    <citation type="submission" date="2016-06" db="EMBL/GenBank/DDBJ databases">
        <authorList>
            <person name="Ramos C."/>
            <person name="Pintado A."/>
            <person name="Crespo-Gomez J.I."/>
        </authorList>
    </citation>
    <scope>NUCLEOTIDE SEQUENCE [LARGE SCALE GENOMIC DNA]</scope>
    <source>
        <strain evidence="4 5">AVO110</strain>
    </source>
</reference>
<keyword evidence="2" id="KW-0732">Signal</keyword>
<organism evidence="4 5">
    <name type="scientific">Aquipseudomonas alcaligenes</name>
    <name type="common">Pseudomonas alcaligenes</name>
    <dbReference type="NCBI Taxonomy" id="43263"/>
    <lineage>
        <taxon>Bacteria</taxon>
        <taxon>Pseudomonadati</taxon>
        <taxon>Pseudomonadota</taxon>
        <taxon>Gammaproteobacteria</taxon>
        <taxon>Pseudomonadales</taxon>
        <taxon>Pseudomonadaceae</taxon>
        <taxon>Aquipseudomonas</taxon>
    </lineage>
</organism>
<protein>
    <recommendedName>
        <fullName evidence="3">Prokaryotic YEATS domain-containing protein</fullName>
    </recommendedName>
</protein>
<dbReference type="EMBL" id="LZEU01000001">
    <property type="protein sequence ID" value="MBC9251315.1"/>
    <property type="molecule type" value="Genomic_DNA"/>
</dbReference>
<feature type="coiled-coil region" evidence="1">
    <location>
        <begin position="51"/>
        <end position="78"/>
    </location>
</feature>
<evidence type="ECO:0000313" key="4">
    <source>
        <dbReference type="EMBL" id="MBC9251315.1"/>
    </source>
</evidence>
<evidence type="ECO:0000313" key="5">
    <source>
        <dbReference type="Proteomes" id="UP000744555"/>
    </source>
</evidence>
<evidence type="ECO:0000256" key="2">
    <source>
        <dbReference type="SAM" id="SignalP"/>
    </source>
</evidence>
<dbReference type="Proteomes" id="UP000744555">
    <property type="component" value="Unassembled WGS sequence"/>
</dbReference>
<evidence type="ECO:0000259" key="3">
    <source>
        <dbReference type="Pfam" id="PF20305"/>
    </source>
</evidence>
<sequence length="221" mass="23992">MALAALCALGALARILFSQAEILERIDQTTLLYLGCAGALLLLREAKSFSLGDLKVEFERIKEIAEQARQTAEVAEDAARYGLTAPAPVHEELGVDGTEIAPGEVSNDPWKGQFGGLAEAGGLRLSARVEPFAGSTEWFLIHLQLRAASPRQTLRGPVRFYLHPTFARSQLTIDTPPEGVIELRLKAWGAFTVGVLVLEENTRLELDLAELADAPAVFKSR</sequence>
<keyword evidence="5" id="KW-1185">Reference proteome</keyword>
<name>A0ABR7S150_AQUAC</name>
<proteinExistence type="predicted"/>
<accession>A0ABR7S150</accession>
<dbReference type="Pfam" id="PF20305">
    <property type="entry name" value="pYEATS"/>
    <property type="match status" value="1"/>
</dbReference>
<comment type="caution">
    <text evidence="4">The sequence shown here is derived from an EMBL/GenBank/DDBJ whole genome shotgun (WGS) entry which is preliminary data.</text>
</comment>
<keyword evidence="1" id="KW-0175">Coiled coil</keyword>
<dbReference type="InterPro" id="IPR046888">
    <property type="entry name" value="pYEATS"/>
</dbReference>
<feature type="chain" id="PRO_5045950737" description="Prokaryotic YEATS domain-containing protein" evidence="2">
    <location>
        <begin position="21"/>
        <end position="221"/>
    </location>
</feature>